<dbReference type="HOGENOM" id="CLU_1004742_0_0_1"/>
<dbReference type="AlphaFoldDB" id="V9DMZ0"/>
<gene>
    <name evidence="1" type="ORF">G647_00465</name>
</gene>
<proteinExistence type="predicted"/>
<dbReference type="VEuPathDB" id="FungiDB:G647_00465"/>
<evidence type="ECO:0000313" key="2">
    <source>
        <dbReference type="Proteomes" id="UP000030678"/>
    </source>
</evidence>
<accession>V9DMZ0</accession>
<organism evidence="1 2">
    <name type="scientific">Cladophialophora carrionii CBS 160.54</name>
    <dbReference type="NCBI Taxonomy" id="1279043"/>
    <lineage>
        <taxon>Eukaryota</taxon>
        <taxon>Fungi</taxon>
        <taxon>Dikarya</taxon>
        <taxon>Ascomycota</taxon>
        <taxon>Pezizomycotina</taxon>
        <taxon>Eurotiomycetes</taxon>
        <taxon>Chaetothyriomycetidae</taxon>
        <taxon>Chaetothyriales</taxon>
        <taxon>Herpotrichiellaceae</taxon>
        <taxon>Cladophialophora</taxon>
    </lineage>
</organism>
<dbReference type="Proteomes" id="UP000030678">
    <property type="component" value="Unassembled WGS sequence"/>
</dbReference>
<dbReference type="RefSeq" id="XP_008722090.1">
    <property type="nucleotide sequence ID" value="XM_008723868.1"/>
</dbReference>
<dbReference type="EMBL" id="KB822697">
    <property type="protein sequence ID" value="ETI28016.1"/>
    <property type="molecule type" value="Genomic_DNA"/>
</dbReference>
<reference evidence="1 2" key="1">
    <citation type="submission" date="2013-03" db="EMBL/GenBank/DDBJ databases">
        <title>The Genome Sequence of Cladophialophora carrionii CBS 160.54.</title>
        <authorList>
            <consortium name="The Broad Institute Genomics Platform"/>
            <person name="Cuomo C."/>
            <person name="de Hoog S."/>
            <person name="Gorbushina A."/>
            <person name="Walker B."/>
            <person name="Young S.K."/>
            <person name="Zeng Q."/>
            <person name="Gargeya S."/>
            <person name="Fitzgerald M."/>
            <person name="Haas B."/>
            <person name="Abouelleil A."/>
            <person name="Allen A.W."/>
            <person name="Alvarado L."/>
            <person name="Arachchi H.M."/>
            <person name="Berlin A.M."/>
            <person name="Chapman S.B."/>
            <person name="Gainer-Dewar J."/>
            <person name="Goldberg J."/>
            <person name="Griggs A."/>
            <person name="Gujja S."/>
            <person name="Hansen M."/>
            <person name="Howarth C."/>
            <person name="Imamovic A."/>
            <person name="Ireland A."/>
            <person name="Larimer J."/>
            <person name="McCowan C."/>
            <person name="Murphy C."/>
            <person name="Pearson M."/>
            <person name="Poon T.W."/>
            <person name="Priest M."/>
            <person name="Roberts A."/>
            <person name="Saif S."/>
            <person name="Shea T."/>
            <person name="Sisk P."/>
            <person name="Sykes S."/>
            <person name="Wortman J."/>
            <person name="Nusbaum C."/>
            <person name="Birren B."/>
        </authorList>
    </citation>
    <scope>NUCLEOTIDE SEQUENCE [LARGE SCALE GENOMIC DNA]</scope>
    <source>
        <strain evidence="1 2">CBS 160.54</strain>
    </source>
</reference>
<name>V9DMZ0_9EURO</name>
<protein>
    <submittedName>
        <fullName evidence="1">Uncharacterized protein</fullName>
    </submittedName>
</protein>
<evidence type="ECO:0000313" key="1">
    <source>
        <dbReference type="EMBL" id="ETI28016.1"/>
    </source>
</evidence>
<dbReference type="GeneID" id="19978958"/>
<dbReference type="OrthoDB" id="4368044at2759"/>
<sequence length="228" mass="25882">MASHEKSNPVKGLQDVAAAKTVELLVKCDNPTTEFLKLDEHVQRLIFSHFLSTYALLEKQNEQLRSDEDKTNGFVLNAKFVYQWRHATAAERNDSPEERRKHGLCPVDFEPSEFYSHGDGGELVICNSSYVAETENWGKRTPLGYGSFEHKPLSSRISSQLLYYRVAAMFGMPPPQLMLYAGRFCWQATPQHKDGKSLLELKDSEGQVFEWFSGTKEAKKDALDLLSS</sequence>